<dbReference type="KEGG" id="stim:H1B31_03505"/>
<gene>
    <name evidence="3" type="ORF">H1B31_03505</name>
</gene>
<name>A0A7G7VLM0_9FIRM</name>
<protein>
    <submittedName>
        <fullName evidence="3">SGNH/GDSL hydrolase family protein</fullName>
    </submittedName>
</protein>
<dbReference type="Gene3D" id="2.60.40.10">
    <property type="entry name" value="Immunoglobulins"/>
    <property type="match status" value="1"/>
</dbReference>
<proteinExistence type="predicted"/>
<dbReference type="InterPro" id="IPR036514">
    <property type="entry name" value="SGNH_hydro_sf"/>
</dbReference>
<dbReference type="EMBL" id="CP060204">
    <property type="protein sequence ID" value="QNH55013.1"/>
    <property type="molecule type" value="Genomic_DNA"/>
</dbReference>
<evidence type="ECO:0000256" key="1">
    <source>
        <dbReference type="SAM" id="SignalP"/>
    </source>
</evidence>
<dbReference type="PANTHER" id="PTHR30383:SF5">
    <property type="entry name" value="SGNH HYDROLASE-TYPE ESTERASE DOMAIN-CONTAINING PROTEIN"/>
    <property type="match status" value="1"/>
</dbReference>
<dbReference type="RefSeq" id="WP_185980916.1">
    <property type="nucleotide sequence ID" value="NZ_CP060204.1"/>
</dbReference>
<keyword evidence="3" id="KW-0378">Hydrolase</keyword>
<dbReference type="Gene3D" id="3.40.50.1110">
    <property type="entry name" value="SGNH hydrolase"/>
    <property type="match status" value="1"/>
</dbReference>
<organism evidence="3 4">
    <name type="scientific">Selenomonas timonae</name>
    <dbReference type="NCBI Taxonomy" id="2754044"/>
    <lineage>
        <taxon>Bacteria</taxon>
        <taxon>Bacillati</taxon>
        <taxon>Bacillota</taxon>
        <taxon>Negativicutes</taxon>
        <taxon>Selenomonadales</taxon>
        <taxon>Selenomonadaceae</taxon>
        <taxon>Selenomonas</taxon>
    </lineage>
</organism>
<keyword evidence="1" id="KW-0732">Signal</keyword>
<dbReference type="GO" id="GO:0004622">
    <property type="term" value="F:phosphatidylcholine lysophospholipase activity"/>
    <property type="evidence" value="ECO:0007669"/>
    <property type="project" value="TreeGrafter"/>
</dbReference>
<feature type="signal peptide" evidence="1">
    <location>
        <begin position="1"/>
        <end position="27"/>
    </location>
</feature>
<dbReference type="InterPro" id="IPR013830">
    <property type="entry name" value="SGNH_hydro"/>
</dbReference>
<reference evidence="3 4" key="1">
    <citation type="submission" date="2020-07" db="EMBL/GenBank/DDBJ databases">
        <title>Complete genome and description of Selenomonas timonensis sp. nov., a new bacterium isolated from a gingivitis subject.</title>
        <authorList>
            <person name="Antezack A."/>
        </authorList>
    </citation>
    <scope>NUCLEOTIDE SEQUENCE [LARGE SCALE GENOMIC DNA]</scope>
    <source>
        <strain evidence="3 4">Marseille-Q3039</strain>
    </source>
</reference>
<dbReference type="SUPFAM" id="SSF52266">
    <property type="entry name" value="SGNH hydrolase"/>
    <property type="match status" value="1"/>
</dbReference>
<evidence type="ECO:0000313" key="4">
    <source>
        <dbReference type="Proteomes" id="UP000515480"/>
    </source>
</evidence>
<feature type="chain" id="PRO_5028993152" evidence="1">
    <location>
        <begin position="28"/>
        <end position="461"/>
    </location>
</feature>
<dbReference type="InterPro" id="IPR013783">
    <property type="entry name" value="Ig-like_fold"/>
</dbReference>
<dbReference type="Proteomes" id="UP000515480">
    <property type="component" value="Chromosome"/>
</dbReference>
<dbReference type="PANTHER" id="PTHR30383">
    <property type="entry name" value="THIOESTERASE 1/PROTEASE 1/LYSOPHOSPHOLIPASE L1"/>
    <property type="match status" value="1"/>
</dbReference>
<keyword evidence="4" id="KW-1185">Reference proteome</keyword>
<accession>A0A7G7VLM0</accession>
<dbReference type="InterPro" id="IPR051532">
    <property type="entry name" value="Ester_Hydrolysis_Enzymes"/>
</dbReference>
<dbReference type="AlphaFoldDB" id="A0A7G7VLM0"/>
<dbReference type="Pfam" id="PF13472">
    <property type="entry name" value="Lipase_GDSL_2"/>
    <property type="match status" value="1"/>
</dbReference>
<evidence type="ECO:0000259" key="2">
    <source>
        <dbReference type="Pfam" id="PF13472"/>
    </source>
</evidence>
<sequence>MQMGIVRRSVGALLAVIVLLGAVPVGAAEKSAPRHSAQAIGKAERAMQEITAQAARETATAEMQDTRISSVMLHWTPYPAAVRYAVRVLRGSVGAPMKTIATMEYVYTTGLHLPLMAYGAVDDLYWTVQPLGYDGTPLAAASEPCPVREAEADPAAPALTTEYAAMPYAPLYPVYSWVPLAGQKEHEVEVYRREVGHDRYVHTLRGGEYDVYDDTPFTVPGTYVYRVRGVTAAGMPISNWSAYGSFTVAERTPIAALGDSITHGGGAITVPPSYQLYDWESYCTVPVKNLGRSGDTTEAMLERFERDVLPFAPRVLIIMGGVNDYRVGIYGAETVRNLAALREKCRAHGITPIFLTATPIRPALMTARMTINTPPSDWWAHRDYVNNWVMQQEHSIDVATVLSDADGELEEGYTTDGLHPDLTGKKYIGQTVDSYLRTHFAYASAEAERRVRMLKNMEKTS</sequence>
<evidence type="ECO:0000313" key="3">
    <source>
        <dbReference type="EMBL" id="QNH55013.1"/>
    </source>
</evidence>
<feature type="domain" description="SGNH hydrolase-type esterase" evidence="2">
    <location>
        <begin position="256"/>
        <end position="424"/>
    </location>
</feature>